<proteinExistence type="predicted"/>
<evidence type="ECO:0000313" key="1">
    <source>
        <dbReference type="EMBL" id="KAI4816438.1"/>
    </source>
</evidence>
<name>A0ACB9WSI0_CHAAC</name>
<reference evidence="1" key="1">
    <citation type="submission" date="2022-05" db="EMBL/GenBank/DDBJ databases">
        <title>Chromosome-level genome of Chaenocephalus aceratus.</title>
        <authorList>
            <person name="Park H."/>
        </authorList>
    </citation>
    <scope>NUCLEOTIDE SEQUENCE</scope>
    <source>
        <strain evidence="1">KU_202001</strain>
    </source>
</reference>
<keyword evidence="2" id="KW-1185">Reference proteome</keyword>
<organism evidence="1 2">
    <name type="scientific">Chaenocephalus aceratus</name>
    <name type="common">Blackfin icefish</name>
    <name type="synonym">Chaenichthys aceratus</name>
    <dbReference type="NCBI Taxonomy" id="36190"/>
    <lineage>
        <taxon>Eukaryota</taxon>
        <taxon>Metazoa</taxon>
        <taxon>Chordata</taxon>
        <taxon>Craniata</taxon>
        <taxon>Vertebrata</taxon>
        <taxon>Euteleostomi</taxon>
        <taxon>Actinopterygii</taxon>
        <taxon>Neopterygii</taxon>
        <taxon>Teleostei</taxon>
        <taxon>Neoteleostei</taxon>
        <taxon>Acanthomorphata</taxon>
        <taxon>Eupercaria</taxon>
        <taxon>Perciformes</taxon>
        <taxon>Notothenioidei</taxon>
        <taxon>Channichthyidae</taxon>
        <taxon>Chaenocephalus</taxon>
    </lineage>
</organism>
<gene>
    <name evidence="1" type="ORF">KUCAC02_008765</name>
</gene>
<sequence length="1381" mass="151311">MERINNTKAGVICWTPAPAPSSPTSSVIYEEDWDGEDEEQTEKNDDFDSQMDDNGIIGLSEALEDAGLVDSDSHSNSRGPLTPEEEDPSGHERETPEELSNNLSEHLSHTESEEDKTLSSYEDLIESFEAQQLAGKVGQRKEEPGTECVSEWDRYTEETDGEVAGERSDRKRENDQHRRERGTTHGFSEEEIEKTNSQPYCGAHLSEREPVRVSTHHRRISPPASPLTALSFPHLLHFTPEEMAAAQGIDTETLPDNSAAESLPESHRSHRSPESSTRCPEVKPRASLQPADMFSDEGTSNHRSRVSKLPSKGQDKSDKQPSPSPRKLRQPSPEATYPQTRSLGTAKSLKFKQKTASPDGESRIPRPRSNAAEVDESRKGPLSYRIPDFSNVEPRVFFPKDGYTPPKSTRCFKRESSSPGSPFMFKSPADIVKEVLLNSHNTSPASPDSCKPISSALNSSMPQDFRSRLQASDLLDQLQEDYYRLLTKHADAENTIDRLRLEAKVNLFSDPPKPGHLVQSGPNQGSSKMMVLDFPRAQRAEISSASLPPNGQQRSPSACSSTESPDPEVGQQLASILYYQADKFLQQMQTFEHLLKSKRLKPLDQKKGVSQLAEGLDSLERGYLLARDDCKLLQQRGAENSFFDRDRELEGLVFQCGLHMDELKELVERMQREQPISEAPPSPPPHPTPSSDPSEGEETHTQSPAVPVLVDPGEAVECQENLEASAAQKSDHQDSPPVCTKEAQSSRSSPPPRSASITTPPAHRPRSASITTPPAHRPRSASITTPPAHRPRSASITTPPAHRPRSASITTPPAHPPRSPSITTPPAHRPRSPSITTPPAHPARSPSITTPSAHPPRSPSITTPPAHPPRSPSITTPPTHHPRSRRTLEAGESPSSSLSSLSSLNSKLLSGIRRVLSQDGIVSPETDSGFVCSESSRLTPAAAASPVHQRASESVPVPQERIPQMVLVPAPSPVPPLLLNQPAKEPNRTRSSRSRTEQRRRILSCSPQRCVPLTGQTRAGSGTSEFGPESDSSLTVSEHRFTQSINSSPSFSLASALGHHDDPLSALSQAANCNDAIQTLQVELRRMRESRDSCLRNKNPVRAAHHNTSTPIRPGERRGDVRERINTRPVGEDEEFTLRRTTRKRTPSWNRPKTNTSTGSERASPQPLVSRCTQTSTAAPDSQRSHTHTVGSRTQPMCEAADVPDGRGRAPLCPQCLSRGARGRSEVPVGGDREQPHSSGCRLCPLCGRHAPYGSTEPAPPTHTTCQPAESPHRAQRGGYFAAAALLQCLPVCPPPLLLYSSSPLYVSPSNSQGRSSGVRGRREVTRRKRSRSVDKQRRVDSSLERAIRAARSMRHTSGHMARSLKSGLHYQRLLAKACSL</sequence>
<comment type="caution">
    <text evidence="1">The sequence shown here is derived from an EMBL/GenBank/DDBJ whole genome shotgun (WGS) entry which is preliminary data.</text>
</comment>
<dbReference type="EMBL" id="CM043796">
    <property type="protein sequence ID" value="KAI4816438.1"/>
    <property type="molecule type" value="Genomic_DNA"/>
</dbReference>
<evidence type="ECO:0000313" key="2">
    <source>
        <dbReference type="Proteomes" id="UP001057452"/>
    </source>
</evidence>
<dbReference type="Proteomes" id="UP001057452">
    <property type="component" value="Chromosome 12"/>
</dbReference>
<protein>
    <submittedName>
        <fullName evidence="1">Uncharacterized protein</fullName>
    </submittedName>
</protein>
<accession>A0ACB9WSI0</accession>